<comment type="caution">
    <text evidence="1">The sequence shown here is derived from an EMBL/GenBank/DDBJ whole genome shotgun (WGS) entry which is preliminary data.</text>
</comment>
<proteinExistence type="predicted"/>
<accession>A0AAV5G0B3</accession>
<protein>
    <submittedName>
        <fullName evidence="1">Uncharacterized protein</fullName>
    </submittedName>
</protein>
<evidence type="ECO:0000313" key="1">
    <source>
        <dbReference type="EMBL" id="GJN40180.1"/>
    </source>
</evidence>
<organism evidence="1 2">
    <name type="scientific">Eleusine coracana subsp. coracana</name>
    <dbReference type="NCBI Taxonomy" id="191504"/>
    <lineage>
        <taxon>Eukaryota</taxon>
        <taxon>Viridiplantae</taxon>
        <taxon>Streptophyta</taxon>
        <taxon>Embryophyta</taxon>
        <taxon>Tracheophyta</taxon>
        <taxon>Spermatophyta</taxon>
        <taxon>Magnoliopsida</taxon>
        <taxon>Liliopsida</taxon>
        <taxon>Poales</taxon>
        <taxon>Poaceae</taxon>
        <taxon>PACMAD clade</taxon>
        <taxon>Chloridoideae</taxon>
        <taxon>Cynodonteae</taxon>
        <taxon>Eleusininae</taxon>
        <taxon>Eleusine</taxon>
    </lineage>
</organism>
<name>A0AAV5G0B3_ELECO</name>
<reference evidence="1" key="1">
    <citation type="journal article" date="2018" name="DNA Res.">
        <title>Multiple hybrid de novo genome assembly of finger millet, an orphan allotetraploid crop.</title>
        <authorList>
            <person name="Hatakeyama M."/>
            <person name="Aluri S."/>
            <person name="Balachadran M.T."/>
            <person name="Sivarajan S.R."/>
            <person name="Patrignani A."/>
            <person name="Gruter S."/>
            <person name="Poveda L."/>
            <person name="Shimizu-Inatsugi R."/>
            <person name="Baeten J."/>
            <person name="Francoijs K.J."/>
            <person name="Nataraja K.N."/>
            <person name="Reddy Y.A.N."/>
            <person name="Phadnis S."/>
            <person name="Ravikumar R.L."/>
            <person name="Schlapbach R."/>
            <person name="Sreeman S.M."/>
            <person name="Shimizu K.K."/>
        </authorList>
    </citation>
    <scope>NUCLEOTIDE SEQUENCE</scope>
</reference>
<sequence length="105" mass="11589">MAAMCSWWAPTLSPPRAALEPTPVEATVAIMGEPRCVTNILSLLHDDEGLYDTLHDDVIIDLELSFLTAAISASRLAPVWSTRDNLIFFDGRLYILASSAHLHRL</sequence>
<dbReference type="AlphaFoldDB" id="A0AAV5G0B3"/>
<evidence type="ECO:0000313" key="2">
    <source>
        <dbReference type="Proteomes" id="UP001054889"/>
    </source>
</evidence>
<keyword evidence="2" id="KW-1185">Reference proteome</keyword>
<reference evidence="1" key="2">
    <citation type="submission" date="2021-12" db="EMBL/GenBank/DDBJ databases">
        <title>Resequencing data analysis of finger millet.</title>
        <authorList>
            <person name="Hatakeyama M."/>
            <person name="Aluri S."/>
            <person name="Balachadran M.T."/>
            <person name="Sivarajan S.R."/>
            <person name="Poveda L."/>
            <person name="Shimizu-Inatsugi R."/>
            <person name="Schlapbach R."/>
            <person name="Sreeman S.M."/>
            <person name="Shimizu K.K."/>
        </authorList>
    </citation>
    <scope>NUCLEOTIDE SEQUENCE</scope>
</reference>
<dbReference type="EMBL" id="BQKI01000105">
    <property type="protein sequence ID" value="GJN40180.1"/>
    <property type="molecule type" value="Genomic_DNA"/>
</dbReference>
<dbReference type="Proteomes" id="UP001054889">
    <property type="component" value="Unassembled WGS sequence"/>
</dbReference>
<gene>
    <name evidence="1" type="primary">gb29359</name>
    <name evidence="1" type="ORF">PR202_gb29359</name>
</gene>